<feature type="transmembrane region" description="Helical" evidence="1">
    <location>
        <begin position="213"/>
        <end position="231"/>
    </location>
</feature>
<accession>A0A6M5Y6J2</accession>
<dbReference type="KEGG" id="stae:HNV11_06300"/>
<feature type="transmembrane region" description="Helical" evidence="1">
    <location>
        <begin position="182"/>
        <end position="201"/>
    </location>
</feature>
<organism evidence="2 3">
    <name type="scientific">Spirosoma taeanense</name>
    <dbReference type="NCBI Taxonomy" id="2735870"/>
    <lineage>
        <taxon>Bacteria</taxon>
        <taxon>Pseudomonadati</taxon>
        <taxon>Bacteroidota</taxon>
        <taxon>Cytophagia</taxon>
        <taxon>Cytophagales</taxon>
        <taxon>Cytophagaceae</taxon>
        <taxon>Spirosoma</taxon>
    </lineage>
</organism>
<evidence type="ECO:0000256" key="1">
    <source>
        <dbReference type="SAM" id="Phobius"/>
    </source>
</evidence>
<name>A0A6M5Y6J2_9BACT</name>
<gene>
    <name evidence="2" type="ORF">HNV11_06300</name>
</gene>
<feature type="transmembrane region" description="Helical" evidence="1">
    <location>
        <begin position="373"/>
        <end position="394"/>
    </location>
</feature>
<dbReference type="Proteomes" id="UP000502756">
    <property type="component" value="Chromosome"/>
</dbReference>
<evidence type="ECO:0000313" key="2">
    <source>
        <dbReference type="EMBL" id="QJW89026.1"/>
    </source>
</evidence>
<feature type="transmembrane region" description="Helical" evidence="1">
    <location>
        <begin position="95"/>
        <end position="121"/>
    </location>
</feature>
<dbReference type="EMBL" id="CP053435">
    <property type="protein sequence ID" value="QJW89026.1"/>
    <property type="molecule type" value="Genomic_DNA"/>
</dbReference>
<protein>
    <submittedName>
        <fullName evidence="2">Uncharacterized protein</fullName>
    </submittedName>
</protein>
<keyword evidence="3" id="KW-1185">Reference proteome</keyword>
<sequence>MIDFIPSTLAAARYPAKTRSVPIAIYSIVFAALCTSWGILWDIMWHISIGRDGLFSAPHVLMYIGAIVTGVVSGYQILSITFNKHHPARAVSIRFWGVFYGSLGAMFCVWGALAMLTSAPFDDWWHSAYGLDVEIISPPHALLAVGFLMLQFGCVVSVLALQNRATDLADKRPMSGSASFQIKQLFILSAGILLVQYYTLFYEKLIEINSHRSQYYILSGLLFPGFLMAIGRSARLNYAMTATTIAYLLVMLIPSWILQYVPATPKLGPVLNPITHYQPFHFPLLLIGPAYVLDRLFQRYGQRFSDWQLAGIAAVIFMTVFLLVQWPFGAFLHESPLARNHFFMSYSWRYSLPPDWPYRYKFDPAHQESAGRFALGLALALLGAFGSARVGLWIGNWMREIKR</sequence>
<feature type="transmembrane region" description="Helical" evidence="1">
    <location>
        <begin position="21"/>
        <end position="40"/>
    </location>
</feature>
<keyword evidence="1" id="KW-1133">Transmembrane helix</keyword>
<evidence type="ECO:0000313" key="3">
    <source>
        <dbReference type="Proteomes" id="UP000502756"/>
    </source>
</evidence>
<feature type="transmembrane region" description="Helical" evidence="1">
    <location>
        <begin position="60"/>
        <end position="83"/>
    </location>
</feature>
<keyword evidence="1" id="KW-0472">Membrane</keyword>
<proteinExistence type="predicted"/>
<feature type="transmembrane region" description="Helical" evidence="1">
    <location>
        <begin position="141"/>
        <end position="161"/>
    </location>
</feature>
<feature type="transmembrane region" description="Helical" evidence="1">
    <location>
        <begin position="238"/>
        <end position="260"/>
    </location>
</feature>
<feature type="transmembrane region" description="Helical" evidence="1">
    <location>
        <begin position="280"/>
        <end position="297"/>
    </location>
</feature>
<dbReference type="AlphaFoldDB" id="A0A6M5Y6J2"/>
<reference evidence="2 3" key="1">
    <citation type="submission" date="2020-05" db="EMBL/GenBank/DDBJ databases">
        <title>Genome sequencing of Spirosoma sp. TS118.</title>
        <authorList>
            <person name="Lee J.-H."/>
            <person name="Jeong S."/>
            <person name="Zhao L."/>
            <person name="Jung J.-H."/>
            <person name="Kim M.-K."/>
            <person name="Lim S."/>
        </authorList>
    </citation>
    <scope>NUCLEOTIDE SEQUENCE [LARGE SCALE GENOMIC DNA]</scope>
    <source>
        <strain evidence="2 3">TS118</strain>
    </source>
</reference>
<dbReference type="RefSeq" id="WP_171738864.1">
    <property type="nucleotide sequence ID" value="NZ_CP053435.1"/>
</dbReference>
<keyword evidence="1" id="KW-0812">Transmembrane</keyword>
<feature type="transmembrane region" description="Helical" evidence="1">
    <location>
        <begin position="309"/>
        <end position="328"/>
    </location>
</feature>